<dbReference type="Proteomes" id="UP000772151">
    <property type="component" value="Unassembled WGS sequence"/>
</dbReference>
<evidence type="ECO:0000256" key="2">
    <source>
        <dbReference type="ARBA" id="ARBA00022448"/>
    </source>
</evidence>
<evidence type="ECO:0000256" key="3">
    <source>
        <dbReference type="ARBA" id="ARBA00022617"/>
    </source>
</evidence>
<evidence type="ECO:0000256" key="6">
    <source>
        <dbReference type="ARBA" id="ARBA00023004"/>
    </source>
</evidence>
<dbReference type="SUPFAM" id="SSF48695">
    <property type="entry name" value="Multiheme cytochromes"/>
    <property type="match status" value="1"/>
</dbReference>
<evidence type="ECO:0000259" key="7">
    <source>
        <dbReference type="Pfam" id="PF14537"/>
    </source>
</evidence>
<dbReference type="Gene3D" id="1.10.1130.10">
    <property type="entry name" value="Flavocytochrome C3, Chain A"/>
    <property type="match status" value="1"/>
</dbReference>
<dbReference type="GO" id="GO:0046872">
    <property type="term" value="F:metal ion binding"/>
    <property type="evidence" value="ECO:0007669"/>
    <property type="project" value="UniProtKB-KW"/>
</dbReference>
<evidence type="ECO:0000256" key="5">
    <source>
        <dbReference type="ARBA" id="ARBA00022982"/>
    </source>
</evidence>
<comment type="caution">
    <text evidence="8">The sequence shown here is derived from an EMBL/GenBank/DDBJ whole genome shotgun (WGS) entry which is preliminary data.</text>
</comment>
<keyword evidence="4" id="KW-0479">Metal-binding</keyword>
<feature type="domain" description="Tetrahaem cytochrome" evidence="7">
    <location>
        <begin position="66"/>
        <end position="162"/>
    </location>
</feature>
<sequence length="186" mass="20904">MEKLKNLWEFFKKKPLYLAGLLVVLLAGGNFAMVTAEKFPHLACSPCHVMAPYVDAYDDSVLLSHAHAKANVNCIDCHENGIEDKVKETLWYVTDDFDDPPAKRHFDNKMCTKCHSDMDALIAKTDKGNGVNPHNSHLGDLTCSDCHKMHTQSKAACQNCHDFEFLHNLPPQWEKVQDPHTGEGTL</sequence>
<dbReference type="RefSeq" id="WP_303669069.1">
    <property type="nucleotide sequence ID" value="NZ_SVCA01000004.1"/>
</dbReference>
<keyword evidence="6" id="KW-0408">Iron</keyword>
<organism evidence="8 9">
    <name type="scientific">Selenomonas ruminantium</name>
    <dbReference type="NCBI Taxonomy" id="971"/>
    <lineage>
        <taxon>Bacteria</taxon>
        <taxon>Bacillati</taxon>
        <taxon>Bacillota</taxon>
        <taxon>Negativicutes</taxon>
        <taxon>Selenomonadales</taxon>
        <taxon>Selenomonadaceae</taxon>
        <taxon>Selenomonas</taxon>
    </lineage>
</organism>
<evidence type="ECO:0000313" key="8">
    <source>
        <dbReference type="EMBL" id="MBE6084985.1"/>
    </source>
</evidence>
<keyword evidence="3" id="KW-0349">Heme</keyword>
<proteinExistence type="predicted"/>
<comment type="subcellular location">
    <subcellularLocation>
        <location evidence="1">Cell envelope</location>
    </subcellularLocation>
</comment>
<dbReference type="EMBL" id="SVCA01000004">
    <property type="protein sequence ID" value="MBE6084985.1"/>
    <property type="molecule type" value="Genomic_DNA"/>
</dbReference>
<keyword evidence="2" id="KW-0813">Transport</keyword>
<dbReference type="InterPro" id="IPR036280">
    <property type="entry name" value="Multihaem_cyt_sf"/>
</dbReference>
<accession>A0A927WMG3</accession>
<gene>
    <name evidence="8" type="ORF">E7203_05865</name>
</gene>
<reference evidence="8" key="1">
    <citation type="submission" date="2019-04" db="EMBL/GenBank/DDBJ databases">
        <title>Evolution of Biomass-Degrading Anaerobic Consortia Revealed by Metagenomics.</title>
        <authorList>
            <person name="Peng X."/>
        </authorList>
    </citation>
    <scope>NUCLEOTIDE SEQUENCE</scope>
    <source>
        <strain evidence="8">SIG242</strain>
    </source>
</reference>
<dbReference type="GO" id="GO:0030313">
    <property type="term" value="C:cell envelope"/>
    <property type="evidence" value="ECO:0007669"/>
    <property type="project" value="UniProtKB-SubCell"/>
</dbReference>
<dbReference type="AlphaFoldDB" id="A0A927WMG3"/>
<name>A0A927WMG3_SELRU</name>
<keyword evidence="5" id="KW-0249">Electron transport</keyword>
<evidence type="ECO:0000256" key="4">
    <source>
        <dbReference type="ARBA" id="ARBA00022723"/>
    </source>
</evidence>
<evidence type="ECO:0000256" key="1">
    <source>
        <dbReference type="ARBA" id="ARBA00004196"/>
    </source>
</evidence>
<evidence type="ECO:0000313" key="9">
    <source>
        <dbReference type="Proteomes" id="UP000772151"/>
    </source>
</evidence>
<dbReference type="Pfam" id="PF14537">
    <property type="entry name" value="Cytochrom_c3_2"/>
    <property type="match status" value="1"/>
</dbReference>
<dbReference type="InterPro" id="IPR012286">
    <property type="entry name" value="Tetrahaem_cytochrome"/>
</dbReference>
<protein>
    <recommendedName>
        <fullName evidence="7">Tetrahaem cytochrome domain-containing protein</fullName>
    </recommendedName>
</protein>